<dbReference type="OrthoDB" id="239262at2759"/>
<keyword evidence="4 7" id="KW-0560">Oxidoreductase</keyword>
<evidence type="ECO:0000259" key="8">
    <source>
        <dbReference type="Pfam" id="PF00081"/>
    </source>
</evidence>
<dbReference type="InterPro" id="IPR019833">
    <property type="entry name" value="Mn/Fe_SOD_BS"/>
</dbReference>
<dbReference type="PRINTS" id="PR01703">
    <property type="entry name" value="MNSODISMTASE"/>
</dbReference>
<accession>A0A5N5Q9Q8</accession>
<feature type="binding site" evidence="6">
    <location>
        <position position="30"/>
    </location>
    <ligand>
        <name>Mn(2+)</name>
        <dbReference type="ChEBI" id="CHEBI:29035"/>
    </ligand>
</feature>
<keyword evidence="2 6" id="KW-0479">Metal-binding</keyword>
<evidence type="ECO:0000256" key="1">
    <source>
        <dbReference type="ARBA" id="ARBA00008714"/>
    </source>
</evidence>
<name>A0A5N5Q9Q8_9AGAM</name>
<dbReference type="FunFam" id="1.10.287.990:FF:000001">
    <property type="entry name" value="Superoxide dismutase"/>
    <property type="match status" value="1"/>
</dbReference>
<dbReference type="InterPro" id="IPR036324">
    <property type="entry name" value="Mn/Fe_SOD_N_sf"/>
</dbReference>
<dbReference type="InterPro" id="IPR019832">
    <property type="entry name" value="Mn/Fe_SOD_C"/>
</dbReference>
<evidence type="ECO:0000313" key="11">
    <source>
        <dbReference type="Proteomes" id="UP000383932"/>
    </source>
</evidence>
<reference evidence="10 11" key="1">
    <citation type="journal article" date="2019" name="Fungal Biol. Biotechnol.">
        <title>Draft genome sequence of fastidious pathogen Ceratobasidium theobromae, which causes vascular-streak dieback in Theobroma cacao.</title>
        <authorList>
            <person name="Ali S.S."/>
            <person name="Asman A."/>
            <person name="Shao J."/>
            <person name="Firmansyah A.P."/>
            <person name="Susilo A.W."/>
            <person name="Rosmana A."/>
            <person name="McMahon P."/>
            <person name="Junaid M."/>
            <person name="Guest D."/>
            <person name="Kheng T.Y."/>
            <person name="Meinhardt L.W."/>
            <person name="Bailey B.A."/>
        </authorList>
    </citation>
    <scope>NUCLEOTIDE SEQUENCE [LARGE SCALE GENOMIC DNA]</scope>
    <source>
        <strain evidence="10 11">CT2</strain>
    </source>
</reference>
<dbReference type="AlphaFoldDB" id="A0A5N5Q9Q8"/>
<evidence type="ECO:0000313" key="10">
    <source>
        <dbReference type="EMBL" id="KAB5588359.1"/>
    </source>
</evidence>
<dbReference type="InterPro" id="IPR019831">
    <property type="entry name" value="Mn/Fe_SOD_N"/>
</dbReference>
<dbReference type="Proteomes" id="UP000383932">
    <property type="component" value="Unassembled WGS sequence"/>
</dbReference>
<dbReference type="GO" id="GO:0005739">
    <property type="term" value="C:mitochondrion"/>
    <property type="evidence" value="ECO:0007669"/>
    <property type="project" value="TreeGrafter"/>
</dbReference>
<dbReference type="FunFam" id="3.55.40.20:FF:000004">
    <property type="entry name" value="Superoxide dismutase [Fe]"/>
    <property type="match status" value="1"/>
</dbReference>
<keyword evidence="3" id="KW-0049">Antioxidant</keyword>
<feature type="domain" description="Manganese/iron superoxide dismutase C-terminal" evidence="9">
    <location>
        <begin position="102"/>
        <end position="201"/>
    </location>
</feature>
<dbReference type="PIRSF" id="PIRSF000349">
    <property type="entry name" value="SODismutase"/>
    <property type="match status" value="1"/>
</dbReference>
<dbReference type="GO" id="GO:0030145">
    <property type="term" value="F:manganese ion binding"/>
    <property type="evidence" value="ECO:0007669"/>
    <property type="project" value="TreeGrafter"/>
</dbReference>
<dbReference type="Pfam" id="PF00081">
    <property type="entry name" value="Sod_Fe_N"/>
    <property type="match status" value="1"/>
</dbReference>
<dbReference type="SUPFAM" id="SSF46609">
    <property type="entry name" value="Fe,Mn superoxide dismutase (SOD), N-terminal domain"/>
    <property type="match status" value="1"/>
</dbReference>
<dbReference type="Gene3D" id="3.55.40.20">
    <property type="entry name" value="Iron/manganese superoxide dismutase, C-terminal domain"/>
    <property type="match status" value="1"/>
</dbReference>
<feature type="binding site" evidence="6">
    <location>
        <position position="83"/>
    </location>
    <ligand>
        <name>Mn(2+)</name>
        <dbReference type="ChEBI" id="CHEBI:29035"/>
    </ligand>
</feature>
<comment type="similarity">
    <text evidence="1 7">Belongs to the iron/manganese superoxide dismutase family.</text>
</comment>
<comment type="caution">
    <text evidence="10">The sequence shown here is derived from an EMBL/GenBank/DDBJ whole genome shotgun (WGS) entry which is preliminary data.</text>
</comment>
<dbReference type="Gene3D" id="1.10.287.990">
    <property type="entry name" value="Fe,Mn superoxide dismutase (SOD) domain"/>
    <property type="match status" value="1"/>
</dbReference>
<dbReference type="InterPro" id="IPR001189">
    <property type="entry name" value="Mn/Fe_SOD"/>
</dbReference>
<organism evidence="10 11">
    <name type="scientific">Ceratobasidium theobromae</name>
    <dbReference type="NCBI Taxonomy" id="1582974"/>
    <lineage>
        <taxon>Eukaryota</taxon>
        <taxon>Fungi</taxon>
        <taxon>Dikarya</taxon>
        <taxon>Basidiomycota</taxon>
        <taxon>Agaricomycotina</taxon>
        <taxon>Agaricomycetes</taxon>
        <taxon>Cantharellales</taxon>
        <taxon>Ceratobasidiaceae</taxon>
        <taxon>Ceratobasidium</taxon>
    </lineage>
</organism>
<dbReference type="InterPro" id="IPR036314">
    <property type="entry name" value="SOD_C_sf"/>
</dbReference>
<dbReference type="GO" id="GO:0004784">
    <property type="term" value="F:superoxide dismutase activity"/>
    <property type="evidence" value="ECO:0007669"/>
    <property type="project" value="UniProtKB-EC"/>
</dbReference>
<feature type="binding site" evidence="6">
    <location>
        <position position="168"/>
    </location>
    <ligand>
        <name>Mn(2+)</name>
        <dbReference type="ChEBI" id="CHEBI:29035"/>
    </ligand>
</feature>
<feature type="binding site" evidence="6">
    <location>
        <position position="172"/>
    </location>
    <ligand>
        <name>Mn(2+)</name>
        <dbReference type="ChEBI" id="CHEBI:29035"/>
    </ligand>
</feature>
<sequence>MLIPKFQLPDLPYEYDALEPYISGEIMALHHKKHHQNYANGYNTAYDSLAKLVANGSSKASSTVRHIVLQSAIKFNGGGHVNHSLFWKSLAPESGKGGKLTSDLERLINRDFESFDTFKKMFNAAALGIQGSGWSWLVLNTNNNGLEIITTPNEDPVLPPHVPLFCVDMWEHAFYLQYKNVKSDYLNAIWHVINFEEAENRLKEANPKL</sequence>
<evidence type="ECO:0000256" key="7">
    <source>
        <dbReference type="RuleBase" id="RU000414"/>
    </source>
</evidence>
<comment type="catalytic activity">
    <reaction evidence="5 7">
        <text>2 superoxide + 2 H(+) = H2O2 + O2</text>
        <dbReference type="Rhea" id="RHEA:20696"/>
        <dbReference type="ChEBI" id="CHEBI:15378"/>
        <dbReference type="ChEBI" id="CHEBI:15379"/>
        <dbReference type="ChEBI" id="CHEBI:16240"/>
        <dbReference type="ChEBI" id="CHEBI:18421"/>
        <dbReference type="EC" id="1.15.1.1"/>
    </reaction>
</comment>
<dbReference type="PROSITE" id="PS00088">
    <property type="entry name" value="SOD_MN"/>
    <property type="match status" value="1"/>
</dbReference>
<dbReference type="PANTHER" id="PTHR11404">
    <property type="entry name" value="SUPEROXIDE DISMUTASE 2"/>
    <property type="match status" value="1"/>
</dbReference>
<feature type="domain" description="Manganese/iron superoxide dismutase N-terminal" evidence="8">
    <location>
        <begin position="5"/>
        <end position="90"/>
    </location>
</feature>
<dbReference type="SUPFAM" id="SSF54719">
    <property type="entry name" value="Fe,Mn superoxide dismutase (SOD), C-terminal domain"/>
    <property type="match status" value="1"/>
</dbReference>
<proteinExistence type="inferred from homology"/>
<evidence type="ECO:0000256" key="2">
    <source>
        <dbReference type="ARBA" id="ARBA00022723"/>
    </source>
</evidence>
<evidence type="ECO:0000256" key="6">
    <source>
        <dbReference type="PIRSR" id="PIRSR000349-1"/>
    </source>
</evidence>
<dbReference type="EC" id="1.15.1.1" evidence="7"/>
<protein>
    <recommendedName>
        <fullName evidence="7">Superoxide dismutase</fullName>
        <ecNumber evidence="7">1.15.1.1</ecNumber>
    </recommendedName>
</protein>
<gene>
    <name evidence="10" type="ORF">CTheo_8203</name>
</gene>
<dbReference type="Pfam" id="PF02777">
    <property type="entry name" value="Sod_Fe_C"/>
    <property type="match status" value="1"/>
</dbReference>
<comment type="function">
    <text evidence="7">Destroys radicals which are normally produced within the cells and which are toxic to biological systems.</text>
</comment>
<evidence type="ECO:0000256" key="3">
    <source>
        <dbReference type="ARBA" id="ARBA00022862"/>
    </source>
</evidence>
<dbReference type="EMBL" id="SSOP01000477">
    <property type="protein sequence ID" value="KAB5588359.1"/>
    <property type="molecule type" value="Genomic_DNA"/>
</dbReference>
<evidence type="ECO:0000259" key="9">
    <source>
        <dbReference type="Pfam" id="PF02777"/>
    </source>
</evidence>
<evidence type="ECO:0000256" key="5">
    <source>
        <dbReference type="ARBA" id="ARBA00049204"/>
    </source>
</evidence>
<keyword evidence="11" id="KW-1185">Reference proteome</keyword>
<dbReference type="InterPro" id="IPR050265">
    <property type="entry name" value="Fe/Mn_Superoxide_Dismutase"/>
</dbReference>
<evidence type="ECO:0000256" key="4">
    <source>
        <dbReference type="ARBA" id="ARBA00023002"/>
    </source>
</evidence>
<dbReference type="PANTHER" id="PTHR11404:SF6">
    <property type="entry name" value="SUPEROXIDE DISMUTASE [MN], MITOCHONDRIAL"/>
    <property type="match status" value="1"/>
</dbReference>